<dbReference type="AlphaFoldDB" id="A0A117IEE7"/>
<evidence type="ECO:0000313" key="2">
    <source>
        <dbReference type="EMBL" id="GAT02513.1"/>
    </source>
</evidence>
<keyword evidence="2" id="KW-0808">Transferase</keyword>
<feature type="region of interest" description="Disordered" evidence="1">
    <location>
        <begin position="1"/>
        <end position="62"/>
    </location>
</feature>
<dbReference type="EMBL" id="BCSZ01000024">
    <property type="protein sequence ID" value="GAT02513.1"/>
    <property type="molecule type" value="Genomic_DNA"/>
</dbReference>
<dbReference type="Proteomes" id="UP000069705">
    <property type="component" value="Unassembled WGS sequence"/>
</dbReference>
<protein>
    <submittedName>
        <fullName evidence="2">Putative histidine kinase hhk2p protein</fullName>
    </submittedName>
</protein>
<gene>
    <name evidence="2" type="ORF">RMCFA_2625</name>
</gene>
<sequence length="62" mass="6554">HQRTAARLLPQGRHPRQLFTGASHGGRGGTQQPSPHGPARPLSRRSIRRPASLTGSVGVATL</sequence>
<proteinExistence type="predicted"/>
<reference evidence="2 3" key="1">
    <citation type="journal article" date="2016" name="Genome Announc.">
        <title>Draft Genome Sequences of Five Rapidly Growing Mycobacterium Species, M. thermoresistibile, M. fortuitum subsp. acetamidolyticum, M. canariasense, M. brisbanense, and M. novocastrense.</title>
        <authorList>
            <person name="Katahira K."/>
            <person name="Ogura Y."/>
            <person name="Gotoh Y."/>
            <person name="Hayashi T."/>
        </authorList>
    </citation>
    <scope>NUCLEOTIDE SEQUENCE [LARGE SCALE GENOMIC DNA]</scope>
    <source>
        <strain evidence="2 3">JCM6368</strain>
    </source>
</reference>
<name>A0A117IEE7_MYCFO</name>
<feature type="non-terminal residue" evidence="2">
    <location>
        <position position="62"/>
    </location>
</feature>
<accession>A0A117IEE7</accession>
<evidence type="ECO:0000313" key="3">
    <source>
        <dbReference type="Proteomes" id="UP000069705"/>
    </source>
</evidence>
<reference evidence="3" key="2">
    <citation type="submission" date="2016-02" db="EMBL/GenBank/DDBJ databases">
        <title>Draft genome sequence of five rapidly growing Mycobacterium species.</title>
        <authorList>
            <person name="Katahira K."/>
            <person name="Gotou Y."/>
            <person name="Iida K."/>
            <person name="Ogura Y."/>
            <person name="Hayashi T."/>
        </authorList>
    </citation>
    <scope>NUCLEOTIDE SEQUENCE [LARGE SCALE GENOMIC DNA]</scope>
    <source>
        <strain evidence="3">JCM6368</strain>
    </source>
</reference>
<dbReference type="GO" id="GO:0016301">
    <property type="term" value="F:kinase activity"/>
    <property type="evidence" value="ECO:0007669"/>
    <property type="project" value="UniProtKB-KW"/>
</dbReference>
<organism evidence="2 3">
    <name type="scientific">Mycolicibacterium fortuitum subsp. acetamidolyticum</name>
    <dbReference type="NCBI Taxonomy" id="144550"/>
    <lineage>
        <taxon>Bacteria</taxon>
        <taxon>Bacillati</taxon>
        <taxon>Actinomycetota</taxon>
        <taxon>Actinomycetes</taxon>
        <taxon>Mycobacteriales</taxon>
        <taxon>Mycobacteriaceae</taxon>
        <taxon>Mycolicibacterium</taxon>
    </lineage>
</organism>
<comment type="caution">
    <text evidence="2">The sequence shown here is derived from an EMBL/GenBank/DDBJ whole genome shotgun (WGS) entry which is preliminary data.</text>
</comment>
<evidence type="ECO:0000256" key="1">
    <source>
        <dbReference type="SAM" id="MobiDB-lite"/>
    </source>
</evidence>
<feature type="non-terminal residue" evidence="2">
    <location>
        <position position="1"/>
    </location>
</feature>
<keyword evidence="2" id="KW-0418">Kinase</keyword>